<dbReference type="Proteomes" id="UP000789759">
    <property type="component" value="Unassembled WGS sequence"/>
</dbReference>
<organism evidence="1 2">
    <name type="scientific">Cetraspora pellucida</name>
    <dbReference type="NCBI Taxonomy" id="1433469"/>
    <lineage>
        <taxon>Eukaryota</taxon>
        <taxon>Fungi</taxon>
        <taxon>Fungi incertae sedis</taxon>
        <taxon>Mucoromycota</taxon>
        <taxon>Glomeromycotina</taxon>
        <taxon>Glomeromycetes</taxon>
        <taxon>Diversisporales</taxon>
        <taxon>Gigasporaceae</taxon>
        <taxon>Cetraspora</taxon>
    </lineage>
</organism>
<accession>A0A9N8W5I4</accession>
<proteinExistence type="predicted"/>
<dbReference type="AlphaFoldDB" id="A0A9N8W5I4"/>
<evidence type="ECO:0000313" key="2">
    <source>
        <dbReference type="Proteomes" id="UP000789759"/>
    </source>
</evidence>
<keyword evidence="2" id="KW-1185">Reference proteome</keyword>
<evidence type="ECO:0000313" key="1">
    <source>
        <dbReference type="EMBL" id="CAG8471688.1"/>
    </source>
</evidence>
<sequence>MVTGVLQDNTCTFTNAGFMCGKTLYSFSCKYDKSKKINNMCGTINRIPKNFACSADFTHSF</sequence>
<comment type="caution">
    <text evidence="1">The sequence shown here is derived from an EMBL/GenBank/DDBJ whole genome shotgun (WGS) entry which is preliminary data.</text>
</comment>
<protein>
    <submittedName>
        <fullName evidence="1">8495_t:CDS:1</fullName>
    </submittedName>
</protein>
<reference evidence="1" key="1">
    <citation type="submission" date="2021-06" db="EMBL/GenBank/DDBJ databases">
        <authorList>
            <person name="Kallberg Y."/>
            <person name="Tangrot J."/>
            <person name="Rosling A."/>
        </authorList>
    </citation>
    <scope>NUCLEOTIDE SEQUENCE</scope>
    <source>
        <strain evidence="1">FL966</strain>
    </source>
</reference>
<gene>
    <name evidence="1" type="ORF">CPELLU_LOCUS1103</name>
</gene>
<name>A0A9N8W5I4_9GLOM</name>
<dbReference type="EMBL" id="CAJVQA010000379">
    <property type="protein sequence ID" value="CAG8471688.1"/>
    <property type="molecule type" value="Genomic_DNA"/>
</dbReference>